<accession>A0A165HQG4</accession>
<dbReference type="InParanoid" id="A0A165HQG4"/>
<evidence type="ECO:0000313" key="1">
    <source>
        <dbReference type="EMBL" id="KZV92315.1"/>
    </source>
</evidence>
<reference evidence="1 2" key="1">
    <citation type="journal article" date="2016" name="Mol. Biol. Evol.">
        <title>Comparative Genomics of Early-Diverging Mushroom-Forming Fungi Provides Insights into the Origins of Lignocellulose Decay Capabilities.</title>
        <authorList>
            <person name="Nagy L.G."/>
            <person name="Riley R."/>
            <person name="Tritt A."/>
            <person name="Adam C."/>
            <person name="Daum C."/>
            <person name="Floudas D."/>
            <person name="Sun H."/>
            <person name="Yadav J.S."/>
            <person name="Pangilinan J."/>
            <person name="Larsson K.H."/>
            <person name="Matsuura K."/>
            <person name="Barry K."/>
            <person name="Labutti K."/>
            <person name="Kuo R."/>
            <person name="Ohm R.A."/>
            <person name="Bhattacharya S.S."/>
            <person name="Shirouzu T."/>
            <person name="Yoshinaga Y."/>
            <person name="Martin F.M."/>
            <person name="Grigoriev I.V."/>
            <person name="Hibbett D.S."/>
        </authorList>
    </citation>
    <scope>NUCLEOTIDE SEQUENCE [LARGE SCALE GENOMIC DNA]</scope>
    <source>
        <strain evidence="1 2">HHB12029</strain>
    </source>
</reference>
<dbReference type="Proteomes" id="UP000077266">
    <property type="component" value="Unassembled WGS sequence"/>
</dbReference>
<sequence length="299" mass="33444">MASMLNVKLRCLSGLTYLSVSPALDIFTWAFDDVTMPALLELHLATWFKLDRGFLARHPRLKRLSLGEYGGSRPFLDPIPSGLEYLRISHATHALDLLKRLPQGKDANMTRLDLGVSSAHDGDERLEILTLLRDRYPTLSQVNIFGRFARDVLENPHAPPIDHVTRAGAVYSRPILHYTAHEISVLLVRLAHLFPNLRTLDFIDSGIHGSAFSPASQPDMVRLVQSTAGLQQVEVINFPDGDVYARSGFGSFELLATRASTVRSSSILELMGVSKLPPLPQSNWTKHVYDYPRILWPDL</sequence>
<proteinExistence type="predicted"/>
<protein>
    <recommendedName>
        <fullName evidence="3">F-box domain-containing protein</fullName>
    </recommendedName>
</protein>
<evidence type="ECO:0000313" key="2">
    <source>
        <dbReference type="Proteomes" id="UP000077266"/>
    </source>
</evidence>
<dbReference type="AlphaFoldDB" id="A0A165HQG4"/>
<name>A0A165HQG4_EXIGL</name>
<dbReference type="EMBL" id="KV426010">
    <property type="protein sequence ID" value="KZV92315.1"/>
    <property type="molecule type" value="Genomic_DNA"/>
</dbReference>
<evidence type="ECO:0008006" key="3">
    <source>
        <dbReference type="Google" id="ProtNLM"/>
    </source>
</evidence>
<keyword evidence="2" id="KW-1185">Reference proteome</keyword>
<organism evidence="1 2">
    <name type="scientific">Exidia glandulosa HHB12029</name>
    <dbReference type="NCBI Taxonomy" id="1314781"/>
    <lineage>
        <taxon>Eukaryota</taxon>
        <taxon>Fungi</taxon>
        <taxon>Dikarya</taxon>
        <taxon>Basidiomycota</taxon>
        <taxon>Agaricomycotina</taxon>
        <taxon>Agaricomycetes</taxon>
        <taxon>Auriculariales</taxon>
        <taxon>Exidiaceae</taxon>
        <taxon>Exidia</taxon>
    </lineage>
</organism>
<gene>
    <name evidence="1" type="ORF">EXIGLDRAFT_769081</name>
</gene>